<accession>A0ABM1MX54</accession>
<feature type="compositionally biased region" description="Acidic residues" evidence="4">
    <location>
        <begin position="353"/>
        <end position="369"/>
    </location>
</feature>
<feature type="region of interest" description="Disordered" evidence="4">
    <location>
        <begin position="911"/>
        <end position="973"/>
    </location>
</feature>
<dbReference type="GeneID" id="108564577"/>
<name>A0ABM1MX54_NICVS</name>
<dbReference type="PROSITE" id="PS51221">
    <property type="entry name" value="TTL"/>
    <property type="match status" value="1"/>
</dbReference>
<dbReference type="PANTHER" id="PTHR12241">
    <property type="entry name" value="TUBULIN POLYGLUTAMYLASE"/>
    <property type="match status" value="1"/>
</dbReference>
<feature type="compositionally biased region" description="Polar residues" evidence="4">
    <location>
        <begin position="154"/>
        <end position="168"/>
    </location>
</feature>
<feature type="compositionally biased region" description="Basic and acidic residues" evidence="4">
    <location>
        <begin position="370"/>
        <end position="381"/>
    </location>
</feature>
<keyword evidence="2" id="KW-0547">Nucleotide-binding</keyword>
<reference evidence="6 7" key="1">
    <citation type="submission" date="2025-05" db="UniProtKB">
        <authorList>
            <consortium name="RefSeq"/>
        </authorList>
    </citation>
    <scope>IDENTIFICATION</scope>
    <source>
        <tissue evidence="6 7">Whole Larva</tissue>
    </source>
</reference>
<dbReference type="RefSeq" id="XP_017779154.1">
    <property type="nucleotide sequence ID" value="XM_017923665.1"/>
</dbReference>
<feature type="compositionally biased region" description="Low complexity" evidence="4">
    <location>
        <begin position="911"/>
        <end position="921"/>
    </location>
</feature>
<proteinExistence type="predicted"/>
<feature type="compositionally biased region" description="Basic and acidic residues" evidence="4">
    <location>
        <begin position="947"/>
        <end position="957"/>
    </location>
</feature>
<feature type="region of interest" description="Disordered" evidence="4">
    <location>
        <begin position="336"/>
        <end position="407"/>
    </location>
</feature>
<dbReference type="InterPro" id="IPR004344">
    <property type="entry name" value="TTL/TTLL_fam"/>
</dbReference>
<dbReference type="Pfam" id="PF03133">
    <property type="entry name" value="TTL"/>
    <property type="match status" value="1"/>
</dbReference>
<feature type="region of interest" description="Disordered" evidence="4">
    <location>
        <begin position="142"/>
        <end position="227"/>
    </location>
</feature>
<keyword evidence="1" id="KW-0436">Ligase</keyword>
<dbReference type="RefSeq" id="XP_017779151.1">
    <property type="nucleotide sequence ID" value="XM_017923662.1"/>
</dbReference>
<evidence type="ECO:0000313" key="5">
    <source>
        <dbReference type="Proteomes" id="UP000695000"/>
    </source>
</evidence>
<evidence type="ECO:0000313" key="7">
    <source>
        <dbReference type="RefSeq" id="XP_017779152.1"/>
    </source>
</evidence>
<keyword evidence="5" id="KW-1185">Reference proteome</keyword>
<evidence type="ECO:0000313" key="8">
    <source>
        <dbReference type="RefSeq" id="XP_017779154.1"/>
    </source>
</evidence>
<feature type="compositionally biased region" description="Polar residues" evidence="4">
    <location>
        <begin position="922"/>
        <end position="942"/>
    </location>
</feature>
<evidence type="ECO:0000256" key="1">
    <source>
        <dbReference type="ARBA" id="ARBA00022598"/>
    </source>
</evidence>
<organism evidence="5 8">
    <name type="scientific">Nicrophorus vespilloides</name>
    <name type="common">Boreal carrion beetle</name>
    <dbReference type="NCBI Taxonomy" id="110193"/>
    <lineage>
        <taxon>Eukaryota</taxon>
        <taxon>Metazoa</taxon>
        <taxon>Ecdysozoa</taxon>
        <taxon>Arthropoda</taxon>
        <taxon>Hexapoda</taxon>
        <taxon>Insecta</taxon>
        <taxon>Pterygota</taxon>
        <taxon>Neoptera</taxon>
        <taxon>Endopterygota</taxon>
        <taxon>Coleoptera</taxon>
        <taxon>Polyphaga</taxon>
        <taxon>Staphyliniformia</taxon>
        <taxon>Silphidae</taxon>
        <taxon>Nicrophorinae</taxon>
        <taxon>Nicrophorus</taxon>
    </lineage>
</organism>
<sequence>MAECNVSLPFQCVKPDCKYSYASWCPTCEKESPRRRTKSETYEPCKRKGKEMKTFTPKKFDKHRGYENMDLEYDSKDLRMMERVRTNLCELPTSYITNNVNKNGEYLDMDYDGFCDRKHYEEKPYKQTNYNGITKCMLVESKVKSKRSPPPNPAKSSLSPPVTSNKSPLCTKPHHHLSQNSILCSKASTSPSSNSPQTLNPPATNQSPLASSPKLGSSPSSSPKYRLENNDIRPIFETCTFFDKQIDPVQIKERYAKELEVLREKLRDLRSNRYNPANPPMTIQNLDVQPKPPAPEVKVIEIVRRPRIDVVDSKSETKRNCRISVKTKGKFAALRSAKLRARTPRTQQSLESDSSDLEGSEKEECDEVNSDVHETSHETGFEKPLVLKTETDSSPPKDSGDAPSWPLRDSLFPNIPPYIKFNRHDDAPNKLPGGGHRFLKWKLSTITPIVVRKTLTNTGFRLVRSEFTRESNEWLGTWGKHMKSPMFRTLKSSQKLNHFAGTFQLGRKDRLWRNLHRLMLTHGGKEFGIIPQTYVLPHDLRHLKQQWEFKDGSGGEKWIIKPPASARGVGIKVINKWSQLPKASSLIVQRYIADPYLINGSKFDLRLYVLATSFNPLRIYLYPEGLVRFASVKYSDDDKDLKDRYMHLTNYSINKLSSQYTANEDANSCQGHKWTLSKLWEYMEIKGIDTKELWTNLKHLVIKTMISGESPITQLCGENVQSRYNCYELFGVDVLLDSRLKPWLLEVNISPSLHSTSPLDLHVKGPLVQTLFNLAQFHLPSKLSKTDTCPPCYDPRIYTTTLLKKESTKHNLFSQTEKRQDYLEDILDNLTGDDVRYLTQAEDEFVVKGQFERIFPTSKSYTYLDFMPPRYYNRLFDAWETKYENNRKEGIARLKVLCSKRVHLKIAPATTSSKSSLSTSLGQANVPQPSTEGQSHPDQCQILSAAEKTDDNNDQHLHQQQHPSSRRPSDDNQ</sequence>
<feature type="compositionally biased region" description="Polar residues" evidence="4">
    <location>
        <begin position="178"/>
        <end position="187"/>
    </location>
</feature>
<keyword evidence="3" id="KW-0067">ATP-binding</keyword>
<dbReference type="RefSeq" id="XP_017779152.1">
    <property type="nucleotide sequence ID" value="XM_017923663.1"/>
</dbReference>
<gene>
    <name evidence="6 7 8" type="primary">LOC108564577</name>
</gene>
<evidence type="ECO:0000256" key="2">
    <source>
        <dbReference type="ARBA" id="ARBA00022741"/>
    </source>
</evidence>
<protein>
    <submittedName>
        <fullName evidence="6 7">Tubulin polyglutamylase TTLL4-like isoform X1</fullName>
    </submittedName>
</protein>
<dbReference type="Gene3D" id="3.30.470.20">
    <property type="entry name" value="ATP-grasp fold, B domain"/>
    <property type="match status" value="1"/>
</dbReference>
<evidence type="ECO:0000256" key="4">
    <source>
        <dbReference type="SAM" id="MobiDB-lite"/>
    </source>
</evidence>
<dbReference type="SUPFAM" id="SSF56059">
    <property type="entry name" value="Glutathione synthetase ATP-binding domain-like"/>
    <property type="match status" value="1"/>
</dbReference>
<evidence type="ECO:0000313" key="6">
    <source>
        <dbReference type="RefSeq" id="XP_017779151.1"/>
    </source>
</evidence>
<feature type="region of interest" description="Disordered" evidence="4">
    <location>
        <begin position="271"/>
        <end position="290"/>
    </location>
</feature>
<feature type="compositionally biased region" description="Low complexity" evidence="4">
    <location>
        <begin position="188"/>
        <end position="224"/>
    </location>
</feature>
<dbReference type="PANTHER" id="PTHR12241:SF162">
    <property type="entry name" value="TUBULIN MONOGLUTAMYLASE TTLL4"/>
    <property type="match status" value="1"/>
</dbReference>
<dbReference type="Proteomes" id="UP000695000">
    <property type="component" value="Unplaced"/>
</dbReference>
<evidence type="ECO:0000256" key="3">
    <source>
        <dbReference type="ARBA" id="ARBA00022840"/>
    </source>
</evidence>